<accession>A0A2A5S021</accession>
<dbReference type="Proteomes" id="UP000218282">
    <property type="component" value="Unassembled WGS sequence"/>
</dbReference>
<sequence length="82" mass="8831">MTQKIEDINDLLNGINVIANVLLIGKSADMTEISGNPNTVDLYASLVEITEQYASALVDKGGQFELEHEERKGAILKAVSGL</sequence>
<dbReference type="EMBL" id="JXJW01000009">
    <property type="protein sequence ID" value="PCS06846.1"/>
    <property type="molecule type" value="Genomic_DNA"/>
</dbReference>
<organism evidence="1 2">
    <name type="scientific">Pseudolactococcus piscium</name>
    <dbReference type="NCBI Taxonomy" id="1364"/>
    <lineage>
        <taxon>Bacteria</taxon>
        <taxon>Bacillati</taxon>
        <taxon>Bacillota</taxon>
        <taxon>Bacilli</taxon>
        <taxon>Lactobacillales</taxon>
        <taxon>Streptococcaceae</taxon>
        <taxon>Pseudolactococcus</taxon>
    </lineage>
</organism>
<gene>
    <name evidence="1" type="ORF">RU86_GL002289</name>
</gene>
<keyword evidence="2" id="KW-1185">Reference proteome</keyword>
<name>A0A2A5S021_9LACT</name>
<comment type="caution">
    <text evidence="1">The sequence shown here is derived from an EMBL/GenBank/DDBJ whole genome shotgun (WGS) entry which is preliminary data.</text>
</comment>
<dbReference type="RefSeq" id="WP_096814453.1">
    <property type="nucleotide sequence ID" value="NZ_JXJW01000009.1"/>
</dbReference>
<proteinExistence type="predicted"/>
<reference evidence="1 2" key="1">
    <citation type="submission" date="2014-12" db="EMBL/GenBank/DDBJ databases">
        <title>Draft genome sequences of 10 type strains of Lactococcus.</title>
        <authorList>
            <person name="Sun Z."/>
            <person name="Zhong Z."/>
            <person name="Liu W."/>
            <person name="Zhang W."/>
            <person name="Zhang H."/>
        </authorList>
    </citation>
    <scope>NUCLEOTIDE SEQUENCE [LARGE SCALE GENOMIC DNA]</scope>
    <source>
        <strain evidence="1 2">DSM 6634</strain>
    </source>
</reference>
<evidence type="ECO:0000313" key="1">
    <source>
        <dbReference type="EMBL" id="PCS06846.1"/>
    </source>
</evidence>
<evidence type="ECO:0000313" key="2">
    <source>
        <dbReference type="Proteomes" id="UP000218282"/>
    </source>
</evidence>
<protein>
    <submittedName>
        <fullName evidence="1">Uncharacterized protein</fullName>
    </submittedName>
</protein>
<dbReference type="AlphaFoldDB" id="A0A2A5S021"/>